<gene>
    <name evidence="1" type="ORF">PG999_005294</name>
</gene>
<dbReference type="Proteomes" id="UP001392437">
    <property type="component" value="Unassembled WGS sequence"/>
</dbReference>
<comment type="caution">
    <text evidence="1">The sequence shown here is derived from an EMBL/GenBank/DDBJ whole genome shotgun (WGS) entry which is preliminary data.</text>
</comment>
<accession>A0AAW0R1T0</accession>
<keyword evidence="2" id="KW-1185">Reference proteome</keyword>
<evidence type="ECO:0000313" key="2">
    <source>
        <dbReference type="Proteomes" id="UP001392437"/>
    </source>
</evidence>
<sequence>MLSSGTSRISPGRKNRVIPASAVVWHAYATLIHTRNRHGPCRIVALLAGLLGAIELVSAAPTRSTPGNDSSLSEVPSRVVEVGPAATVLTPPPCVATTPAPSVEETKARFDKFAHAFLVTKTLTEAFESLAASYRNHNPFTSGDGQGPALDVLGPIWPRTQISVLGTTFNSPMSWLHYNNIMSGEIVDRYRWDAAVSFPR</sequence>
<dbReference type="AlphaFoldDB" id="A0AAW0R1T0"/>
<organism evidence="1 2">
    <name type="scientific">Apiospora kogelbergensis</name>
    <dbReference type="NCBI Taxonomy" id="1337665"/>
    <lineage>
        <taxon>Eukaryota</taxon>
        <taxon>Fungi</taxon>
        <taxon>Dikarya</taxon>
        <taxon>Ascomycota</taxon>
        <taxon>Pezizomycotina</taxon>
        <taxon>Sordariomycetes</taxon>
        <taxon>Xylariomycetidae</taxon>
        <taxon>Amphisphaeriales</taxon>
        <taxon>Apiosporaceae</taxon>
        <taxon>Apiospora</taxon>
    </lineage>
</organism>
<proteinExistence type="predicted"/>
<name>A0AAW0R1T0_9PEZI</name>
<reference evidence="1 2" key="1">
    <citation type="submission" date="2023-01" db="EMBL/GenBank/DDBJ databases">
        <title>Analysis of 21 Apiospora genomes using comparative genomics revels a genus with tremendous synthesis potential of carbohydrate active enzymes and secondary metabolites.</title>
        <authorList>
            <person name="Sorensen T."/>
        </authorList>
    </citation>
    <scope>NUCLEOTIDE SEQUENCE [LARGE SCALE GENOMIC DNA]</scope>
    <source>
        <strain evidence="1 2">CBS 117206</strain>
    </source>
</reference>
<dbReference type="EMBL" id="JAQQWP010000004">
    <property type="protein sequence ID" value="KAK8121174.1"/>
    <property type="molecule type" value="Genomic_DNA"/>
</dbReference>
<protein>
    <submittedName>
        <fullName evidence="1">Uncharacterized protein</fullName>
    </submittedName>
</protein>
<evidence type="ECO:0000313" key="1">
    <source>
        <dbReference type="EMBL" id="KAK8121174.1"/>
    </source>
</evidence>